<protein>
    <submittedName>
        <fullName evidence="2">Uncharacterized protein</fullName>
    </submittedName>
</protein>
<reference evidence="3" key="1">
    <citation type="journal article" date="2019" name="Int. J. Syst. Evol. Microbiol.">
        <title>The Global Catalogue of Microorganisms (GCM) 10K type strain sequencing project: providing services to taxonomists for standard genome sequencing and annotation.</title>
        <authorList>
            <consortium name="The Broad Institute Genomics Platform"/>
            <consortium name="The Broad Institute Genome Sequencing Center for Infectious Disease"/>
            <person name="Wu L."/>
            <person name="Ma J."/>
        </authorList>
    </citation>
    <scope>NUCLEOTIDE SEQUENCE [LARGE SCALE GENOMIC DNA]</scope>
    <source>
        <strain evidence="3">JCM 17858</strain>
    </source>
</reference>
<evidence type="ECO:0000256" key="1">
    <source>
        <dbReference type="SAM" id="MobiDB-lite"/>
    </source>
</evidence>
<accession>A0ABP8QSH0</accession>
<proteinExistence type="predicted"/>
<organism evidence="2 3">
    <name type="scientific">Sphingobacterium thermophilum</name>
    <dbReference type="NCBI Taxonomy" id="768534"/>
    <lineage>
        <taxon>Bacteria</taxon>
        <taxon>Pseudomonadati</taxon>
        <taxon>Bacteroidota</taxon>
        <taxon>Sphingobacteriia</taxon>
        <taxon>Sphingobacteriales</taxon>
        <taxon>Sphingobacteriaceae</taxon>
        <taxon>Sphingobacterium</taxon>
    </lineage>
</organism>
<keyword evidence="3" id="KW-1185">Reference proteome</keyword>
<evidence type="ECO:0000313" key="3">
    <source>
        <dbReference type="Proteomes" id="UP001500394"/>
    </source>
</evidence>
<feature type="region of interest" description="Disordered" evidence="1">
    <location>
        <begin position="26"/>
        <end position="47"/>
    </location>
</feature>
<gene>
    <name evidence="2" type="ORF">GCM10023173_01380</name>
</gene>
<dbReference type="Proteomes" id="UP001500394">
    <property type="component" value="Unassembled WGS sequence"/>
</dbReference>
<evidence type="ECO:0000313" key="2">
    <source>
        <dbReference type="EMBL" id="GAA4510253.1"/>
    </source>
</evidence>
<comment type="caution">
    <text evidence="2">The sequence shown here is derived from an EMBL/GenBank/DDBJ whole genome shotgun (WGS) entry which is preliminary data.</text>
</comment>
<sequence length="62" mass="7100">MLPDKKKRKKNFKKVFGKSDKVSTFAVPSARKGERKRNKGRKARDKAEARCGGGEFFKILIM</sequence>
<feature type="compositionally biased region" description="Basic residues" evidence="1">
    <location>
        <begin position="33"/>
        <end position="44"/>
    </location>
</feature>
<name>A0ABP8QSH0_9SPHI</name>
<dbReference type="EMBL" id="BAABGR010000003">
    <property type="protein sequence ID" value="GAA4510253.1"/>
    <property type="molecule type" value="Genomic_DNA"/>
</dbReference>